<dbReference type="EMBL" id="CP002581">
    <property type="protein sequence ID" value="AJK49643.1"/>
    <property type="molecule type" value="Genomic_DNA"/>
</dbReference>
<dbReference type="KEGG" id="bgp:BGL_2c15760"/>
<dbReference type="RefSeq" id="WP_042628046.1">
    <property type="nucleotide sequence ID" value="NZ_CP002581.1"/>
</dbReference>
<dbReference type="PROSITE" id="PS51318">
    <property type="entry name" value="TAT"/>
    <property type="match status" value="1"/>
</dbReference>
<proteinExistence type="predicted"/>
<name>A0A0B6S1U3_BURPL</name>
<evidence type="ECO:0000256" key="2">
    <source>
        <dbReference type="SAM" id="MobiDB-lite"/>
    </source>
</evidence>
<dbReference type="Gene3D" id="3.40.190.10">
    <property type="entry name" value="Periplasmic binding protein-like II"/>
    <property type="match status" value="2"/>
</dbReference>
<evidence type="ECO:0000256" key="1">
    <source>
        <dbReference type="ARBA" id="ARBA00022729"/>
    </source>
</evidence>
<dbReference type="Proteomes" id="UP000031838">
    <property type="component" value="Chromosome 2"/>
</dbReference>
<feature type="compositionally biased region" description="Pro residues" evidence="2">
    <location>
        <begin position="32"/>
        <end position="41"/>
    </location>
</feature>
<keyword evidence="1" id="KW-0732">Signal</keyword>
<evidence type="ECO:0000259" key="3">
    <source>
        <dbReference type="SMART" id="SM00062"/>
    </source>
</evidence>
<gene>
    <name evidence="4" type="ORF">BGL_2c15760</name>
</gene>
<keyword evidence="5" id="KW-1185">Reference proteome</keyword>
<dbReference type="AlphaFoldDB" id="A0A0B6S1U3"/>
<dbReference type="SMART" id="SM00062">
    <property type="entry name" value="PBPb"/>
    <property type="match status" value="1"/>
</dbReference>
<reference evidence="5" key="1">
    <citation type="submission" date="2011-03" db="EMBL/GenBank/DDBJ databases">
        <authorList>
            <person name="Voget S."/>
            <person name="Streit W.R."/>
            <person name="Jaeger K.E."/>
            <person name="Daniel R."/>
        </authorList>
    </citation>
    <scope>NUCLEOTIDE SEQUENCE [LARGE SCALE GENOMIC DNA]</scope>
    <source>
        <strain evidence="5">PG1</strain>
    </source>
</reference>
<dbReference type="PANTHER" id="PTHR35936">
    <property type="entry name" value="MEMBRANE-BOUND LYTIC MUREIN TRANSGLYCOSYLASE F"/>
    <property type="match status" value="1"/>
</dbReference>
<evidence type="ECO:0000313" key="5">
    <source>
        <dbReference type="Proteomes" id="UP000031838"/>
    </source>
</evidence>
<organism evidence="4 5">
    <name type="scientific">Burkholderia plantarii</name>
    <dbReference type="NCBI Taxonomy" id="41899"/>
    <lineage>
        <taxon>Bacteria</taxon>
        <taxon>Pseudomonadati</taxon>
        <taxon>Pseudomonadota</taxon>
        <taxon>Betaproteobacteria</taxon>
        <taxon>Burkholderiales</taxon>
        <taxon>Burkholderiaceae</taxon>
        <taxon>Burkholderia</taxon>
    </lineage>
</organism>
<evidence type="ECO:0000313" key="4">
    <source>
        <dbReference type="EMBL" id="AJK49643.1"/>
    </source>
</evidence>
<feature type="domain" description="Solute-binding protein family 3/N-terminal" evidence="3">
    <location>
        <begin position="76"/>
        <end position="308"/>
    </location>
</feature>
<dbReference type="InterPro" id="IPR006311">
    <property type="entry name" value="TAT_signal"/>
</dbReference>
<dbReference type="SUPFAM" id="SSF53850">
    <property type="entry name" value="Periplasmic binding protein-like II"/>
    <property type="match status" value="1"/>
</dbReference>
<dbReference type="PANTHER" id="PTHR35936:SF17">
    <property type="entry name" value="ARGININE-BINDING EXTRACELLULAR PROTEIN ARTP"/>
    <property type="match status" value="1"/>
</dbReference>
<dbReference type="HOGENOM" id="CLU_019602_18_1_4"/>
<sequence length="324" mass="33979">MTRRRQFLAQLGTWTLTAAAWRDGIAAAAAPSPSPDTPPPAFDFSPAQRGRIRAPDDPAARAALAASGYRLVTPGALTVAVSPFAPPIATYASDARTLVGSDPDYAHLLADALGLALAPVVVAWPDWPLGLASGKFDAVISNVGVTEQRKRKFDFSTYRLGLHAFYVPAASPIAAIRGPRDIAGLRIITSSGTIQERILLAWSRENVAHGLKAATLLYFDDAASALLALGSGRADAVLNPHAPLAYEAATQHTIRLVGTVNAGWPERADVAIATRKGGGLAPVLTAATNRLIAGGQYRAALARWGLADEALPRSETNPPGYRDA</sequence>
<protein>
    <submittedName>
        <fullName evidence="4">ABC polar amino acid family transporter, periplasmic ligand binding protein</fullName>
    </submittedName>
</protein>
<accession>A0A0B6S1U3</accession>
<feature type="region of interest" description="Disordered" evidence="2">
    <location>
        <begin position="28"/>
        <end position="55"/>
    </location>
</feature>
<reference evidence="4 5" key="2">
    <citation type="journal article" date="2016" name="Appl. Microbiol. Biotechnol.">
        <title>Mutations improving production and secretion of extracellular lipase by Burkholderia glumae PG1.</title>
        <authorList>
            <person name="Knapp A."/>
            <person name="Voget S."/>
            <person name="Gao R."/>
            <person name="Zaburannyi N."/>
            <person name="Krysciak D."/>
            <person name="Breuer M."/>
            <person name="Hauer B."/>
            <person name="Streit W.R."/>
            <person name="Muller R."/>
            <person name="Daniel R."/>
            <person name="Jaeger K.E."/>
        </authorList>
    </citation>
    <scope>NUCLEOTIDE SEQUENCE [LARGE SCALE GENOMIC DNA]</scope>
    <source>
        <strain evidence="4 5">PG1</strain>
    </source>
</reference>
<dbReference type="InterPro" id="IPR001638">
    <property type="entry name" value="Solute-binding_3/MltF_N"/>
</dbReference>
<dbReference type="Pfam" id="PF00497">
    <property type="entry name" value="SBP_bac_3"/>
    <property type="match status" value="1"/>
</dbReference>